<gene>
    <name evidence="4" type="ORF">GCM10009827_102600</name>
</gene>
<dbReference type="RefSeq" id="WP_344512748.1">
    <property type="nucleotide sequence ID" value="NZ_BAAAQD010000034.1"/>
</dbReference>
<dbReference type="CDD" id="cd00317">
    <property type="entry name" value="cyclophilin"/>
    <property type="match status" value="1"/>
</dbReference>
<proteinExistence type="predicted"/>
<evidence type="ECO:0000256" key="1">
    <source>
        <dbReference type="ARBA" id="ARBA00002388"/>
    </source>
</evidence>
<comment type="caution">
    <text evidence="4">The sequence shown here is derived from an EMBL/GenBank/DDBJ whole genome shotgun (WGS) entry which is preliminary data.</text>
</comment>
<evidence type="ECO:0000256" key="2">
    <source>
        <dbReference type="SAM" id="SignalP"/>
    </source>
</evidence>
<dbReference type="InterPro" id="IPR029000">
    <property type="entry name" value="Cyclophilin-like_dom_sf"/>
</dbReference>
<feature type="signal peptide" evidence="2">
    <location>
        <begin position="1"/>
        <end position="26"/>
    </location>
</feature>
<dbReference type="EMBL" id="BAAAQD010000034">
    <property type="protein sequence ID" value="GAA1564486.1"/>
    <property type="molecule type" value="Genomic_DNA"/>
</dbReference>
<organism evidence="4 5">
    <name type="scientific">Dactylosporangium maewongense</name>
    <dbReference type="NCBI Taxonomy" id="634393"/>
    <lineage>
        <taxon>Bacteria</taxon>
        <taxon>Bacillati</taxon>
        <taxon>Actinomycetota</taxon>
        <taxon>Actinomycetes</taxon>
        <taxon>Micromonosporales</taxon>
        <taxon>Micromonosporaceae</taxon>
        <taxon>Dactylosporangium</taxon>
    </lineage>
</organism>
<sequence length="235" mass="24251">MKRLTQALAALLVTAGLAGCTGQPQAARRVATPAAPSPAATAECRWSPVRPGNQVITKDVGTPPATVPSGTIATMTLTTNLGTIEIMMDAKIAPCAVASFAYLAGKQFFDGSPCHRLGTTESLSILQCGDPSGTGTGGPAYQYAEENLGPKAGYLRDTVAVSRWEDPGTSGSQFFINYADNPGIPANYSLIGIVTKGMDIVKQVAAAGVVPETSYHGDGPPKLALTLQHVTVAYV</sequence>
<dbReference type="PANTHER" id="PTHR45625">
    <property type="entry name" value="PEPTIDYL-PROLYL CIS-TRANS ISOMERASE-RELATED"/>
    <property type="match status" value="1"/>
</dbReference>
<keyword evidence="5" id="KW-1185">Reference proteome</keyword>
<dbReference type="Pfam" id="PF00160">
    <property type="entry name" value="Pro_isomerase"/>
    <property type="match status" value="1"/>
</dbReference>
<protein>
    <recommendedName>
        <fullName evidence="3">PPIase cyclophilin-type domain-containing protein</fullName>
    </recommendedName>
</protein>
<reference evidence="4 5" key="1">
    <citation type="journal article" date="2019" name="Int. J. Syst. Evol. Microbiol.">
        <title>The Global Catalogue of Microorganisms (GCM) 10K type strain sequencing project: providing services to taxonomists for standard genome sequencing and annotation.</title>
        <authorList>
            <consortium name="The Broad Institute Genomics Platform"/>
            <consortium name="The Broad Institute Genome Sequencing Center for Infectious Disease"/>
            <person name="Wu L."/>
            <person name="Ma J."/>
        </authorList>
    </citation>
    <scope>NUCLEOTIDE SEQUENCE [LARGE SCALE GENOMIC DNA]</scope>
    <source>
        <strain evidence="4 5">JCM 15933</strain>
    </source>
</reference>
<dbReference type="Gene3D" id="2.40.100.10">
    <property type="entry name" value="Cyclophilin-like"/>
    <property type="match status" value="1"/>
</dbReference>
<evidence type="ECO:0000259" key="3">
    <source>
        <dbReference type="PROSITE" id="PS50072"/>
    </source>
</evidence>
<dbReference type="PROSITE" id="PS50072">
    <property type="entry name" value="CSA_PPIASE_2"/>
    <property type="match status" value="1"/>
</dbReference>
<dbReference type="Proteomes" id="UP001501470">
    <property type="component" value="Unassembled WGS sequence"/>
</dbReference>
<dbReference type="PANTHER" id="PTHR45625:SF3">
    <property type="entry name" value="PEPTIDYL-PROLYL CIS-TRANS ISOMERASE B-RELATED"/>
    <property type="match status" value="1"/>
</dbReference>
<dbReference type="InterPro" id="IPR002130">
    <property type="entry name" value="Cyclophilin-type_PPIase_dom"/>
</dbReference>
<comment type="function">
    <text evidence="1">PPIases accelerate the folding of proteins. It catalyzes the cis-trans isomerization of proline imidic peptide bonds in oligopeptides.</text>
</comment>
<evidence type="ECO:0000313" key="4">
    <source>
        <dbReference type="EMBL" id="GAA1564486.1"/>
    </source>
</evidence>
<feature type="chain" id="PRO_5046495948" description="PPIase cyclophilin-type domain-containing protein" evidence="2">
    <location>
        <begin position="27"/>
        <end position="235"/>
    </location>
</feature>
<dbReference type="PROSITE" id="PS51257">
    <property type="entry name" value="PROKAR_LIPOPROTEIN"/>
    <property type="match status" value="1"/>
</dbReference>
<dbReference type="InterPro" id="IPR044666">
    <property type="entry name" value="Cyclophilin_A-like"/>
</dbReference>
<accession>A0ABN2CY02</accession>
<evidence type="ECO:0000313" key="5">
    <source>
        <dbReference type="Proteomes" id="UP001501470"/>
    </source>
</evidence>
<keyword evidence="2" id="KW-0732">Signal</keyword>
<feature type="domain" description="PPIase cyclophilin-type" evidence="3">
    <location>
        <begin position="79"/>
        <end position="232"/>
    </location>
</feature>
<name>A0ABN2CY02_9ACTN</name>
<dbReference type="SUPFAM" id="SSF50891">
    <property type="entry name" value="Cyclophilin-like"/>
    <property type="match status" value="1"/>
</dbReference>